<feature type="chain" id="PRO_5046583002" evidence="1">
    <location>
        <begin position="25"/>
        <end position="298"/>
    </location>
</feature>
<organism evidence="2 3">
    <name type="scientific">Neiella holothuriorum</name>
    <dbReference type="NCBI Taxonomy" id="2870530"/>
    <lineage>
        <taxon>Bacteria</taxon>
        <taxon>Pseudomonadati</taxon>
        <taxon>Pseudomonadota</taxon>
        <taxon>Gammaproteobacteria</taxon>
        <taxon>Alteromonadales</taxon>
        <taxon>Echinimonadaceae</taxon>
        <taxon>Neiella</taxon>
    </lineage>
</organism>
<evidence type="ECO:0000256" key="1">
    <source>
        <dbReference type="SAM" id="SignalP"/>
    </source>
</evidence>
<comment type="caution">
    <text evidence="2">The sequence shown here is derived from an EMBL/GenBank/DDBJ whole genome shotgun (WGS) entry which is preliminary data.</text>
</comment>
<dbReference type="EMBL" id="JAHZSS010000004">
    <property type="protein sequence ID" value="MBW8190552.1"/>
    <property type="molecule type" value="Genomic_DNA"/>
</dbReference>
<feature type="signal peptide" evidence="1">
    <location>
        <begin position="1"/>
        <end position="24"/>
    </location>
</feature>
<dbReference type="Gene3D" id="3.40.190.10">
    <property type="entry name" value="Periplasmic binding protein-like II"/>
    <property type="match status" value="1"/>
</dbReference>
<keyword evidence="1" id="KW-0732">Signal</keyword>
<evidence type="ECO:0000313" key="3">
    <source>
        <dbReference type="Proteomes" id="UP001166251"/>
    </source>
</evidence>
<dbReference type="RefSeq" id="WP_220103235.1">
    <property type="nucleotide sequence ID" value="NZ_JAHZSS010000004.1"/>
</dbReference>
<accession>A0ABS7EFT9</accession>
<reference evidence="2" key="1">
    <citation type="submission" date="2021-07" db="EMBL/GenBank/DDBJ databases">
        <title>Neiella marina sp. nov., isolated from the intestinal content of sea cucumber Apostichopus japonicus.</title>
        <authorList>
            <person name="Bai X."/>
        </authorList>
    </citation>
    <scope>NUCLEOTIDE SEQUENCE</scope>
    <source>
        <strain evidence="2">126</strain>
    </source>
</reference>
<dbReference type="SUPFAM" id="SSF53850">
    <property type="entry name" value="Periplasmic binding protein-like II"/>
    <property type="match status" value="1"/>
</dbReference>
<protein>
    <submittedName>
        <fullName evidence="2">Transporter substrate-binding domain-containing protein</fullName>
    </submittedName>
</protein>
<proteinExistence type="predicted"/>
<evidence type="ECO:0000313" key="2">
    <source>
        <dbReference type="EMBL" id="MBW8190552.1"/>
    </source>
</evidence>
<sequence length="298" mass="33842">MLKQTLNIILPAIALLLLSSSAYAFDAVKLYSPSWGTKSTAYKHDVLKRALEITRAEYGAYSTHITDIDIKPKRLIALMQTNAMVNVAVFAAEESWDNSATPIRIPIRGGALSYRLLLVNKSKLKQFEGVSTLSELKALTPGLVNDWSTTTVMEESDFQVVKSQHFEGLFAMLESGRIDYIPRAVYEAYDELEHRTADFPSIVIEPTIALLIPMVTYVYVAPSEPRIAERLSRGLHKLHETGELKRIFDRYYAEEFEKAKLSHRKVIKIDSEYFDNQQHVEIGNSENGLFWNLHNSNQ</sequence>
<dbReference type="Proteomes" id="UP001166251">
    <property type="component" value="Unassembled WGS sequence"/>
</dbReference>
<name>A0ABS7EFT9_9GAMM</name>
<gene>
    <name evidence="2" type="ORF">K0504_05840</name>
</gene>
<keyword evidence="3" id="KW-1185">Reference proteome</keyword>